<dbReference type="AlphaFoldDB" id="A0A3S5A784"/>
<dbReference type="EMBL" id="CAAALY010053249">
    <property type="protein sequence ID" value="VEL21816.1"/>
    <property type="molecule type" value="Genomic_DNA"/>
</dbReference>
<protein>
    <submittedName>
        <fullName evidence="2">Uncharacterized protein</fullName>
    </submittedName>
</protein>
<gene>
    <name evidence="2" type="ORF">PXEA_LOCUS15256</name>
</gene>
<evidence type="ECO:0000256" key="1">
    <source>
        <dbReference type="SAM" id="MobiDB-lite"/>
    </source>
</evidence>
<evidence type="ECO:0000313" key="3">
    <source>
        <dbReference type="Proteomes" id="UP000784294"/>
    </source>
</evidence>
<organism evidence="2 3">
    <name type="scientific">Protopolystoma xenopodis</name>
    <dbReference type="NCBI Taxonomy" id="117903"/>
    <lineage>
        <taxon>Eukaryota</taxon>
        <taxon>Metazoa</taxon>
        <taxon>Spiralia</taxon>
        <taxon>Lophotrochozoa</taxon>
        <taxon>Platyhelminthes</taxon>
        <taxon>Monogenea</taxon>
        <taxon>Polyopisthocotylea</taxon>
        <taxon>Polystomatidea</taxon>
        <taxon>Polystomatidae</taxon>
        <taxon>Protopolystoma</taxon>
    </lineage>
</organism>
<proteinExistence type="predicted"/>
<sequence length="103" mass="11330">MIDWRFESLGFGLAQIPIGFLNGRHCDGTLCKGIVFAIELDAIIIVRQCCLIIRESDLVEVVRRELEEALKATFLANHSKAAGCSNGDDLSLSDINSSEEESM</sequence>
<dbReference type="Proteomes" id="UP000784294">
    <property type="component" value="Unassembled WGS sequence"/>
</dbReference>
<keyword evidence="3" id="KW-1185">Reference proteome</keyword>
<comment type="caution">
    <text evidence="2">The sequence shown here is derived from an EMBL/GenBank/DDBJ whole genome shotgun (WGS) entry which is preliminary data.</text>
</comment>
<name>A0A3S5A784_9PLAT</name>
<evidence type="ECO:0000313" key="2">
    <source>
        <dbReference type="EMBL" id="VEL21816.1"/>
    </source>
</evidence>
<feature type="region of interest" description="Disordered" evidence="1">
    <location>
        <begin position="80"/>
        <end position="103"/>
    </location>
</feature>
<reference evidence="2" key="1">
    <citation type="submission" date="2018-11" db="EMBL/GenBank/DDBJ databases">
        <authorList>
            <consortium name="Pathogen Informatics"/>
        </authorList>
    </citation>
    <scope>NUCLEOTIDE SEQUENCE</scope>
</reference>
<accession>A0A3S5A784</accession>